<dbReference type="InterPro" id="IPR050661">
    <property type="entry name" value="BglG_antiterminators"/>
</dbReference>
<comment type="caution">
    <text evidence="3">The sequence shown here is derived from an EMBL/GenBank/DDBJ whole genome shotgun (WGS) entry which is preliminary data.</text>
</comment>
<dbReference type="InterPro" id="IPR036650">
    <property type="entry name" value="CAT_RNA-bd_dom_sf"/>
</dbReference>
<evidence type="ECO:0000256" key="1">
    <source>
        <dbReference type="ARBA" id="ARBA00022737"/>
    </source>
</evidence>
<organism evidence="3 4">
    <name type="scientific">Schleiferilactobacillus perolens DSM 12744</name>
    <dbReference type="NCBI Taxonomy" id="1423792"/>
    <lineage>
        <taxon>Bacteria</taxon>
        <taxon>Bacillati</taxon>
        <taxon>Bacillota</taxon>
        <taxon>Bacilli</taxon>
        <taxon>Lactobacillales</taxon>
        <taxon>Lactobacillaceae</taxon>
        <taxon>Schleiferilactobacillus</taxon>
    </lineage>
</organism>
<gene>
    <name evidence="3" type="ORF">FD09_GL002699</name>
</gene>
<dbReference type="SMART" id="SM01061">
    <property type="entry name" value="CAT_RBD"/>
    <property type="match status" value="1"/>
</dbReference>
<dbReference type="OrthoDB" id="9813552at2"/>
<dbReference type="Pfam" id="PF00874">
    <property type="entry name" value="PRD"/>
    <property type="match status" value="2"/>
</dbReference>
<dbReference type="GO" id="GO:0003723">
    <property type="term" value="F:RNA binding"/>
    <property type="evidence" value="ECO:0007669"/>
    <property type="project" value="InterPro"/>
</dbReference>
<accession>A0A0R1MWV7</accession>
<dbReference type="AlphaFoldDB" id="A0A0R1MWV7"/>
<name>A0A0R1MWV7_9LACO</name>
<dbReference type="SUPFAM" id="SSF50151">
    <property type="entry name" value="SacY-like RNA-binding domain"/>
    <property type="match status" value="1"/>
</dbReference>
<dbReference type="STRING" id="1423792.FD09_GL002699"/>
<dbReference type="Gene3D" id="2.30.24.10">
    <property type="entry name" value="CAT RNA-binding domain"/>
    <property type="match status" value="1"/>
</dbReference>
<dbReference type="PATRIC" id="fig|1423792.3.peg.2762"/>
<feature type="domain" description="PRD" evidence="2">
    <location>
        <begin position="67"/>
        <end position="171"/>
    </location>
</feature>
<reference evidence="3 4" key="1">
    <citation type="journal article" date="2015" name="Genome Announc.">
        <title>Expanding the biotechnology potential of lactobacilli through comparative genomics of 213 strains and associated genera.</title>
        <authorList>
            <person name="Sun Z."/>
            <person name="Harris H.M."/>
            <person name="McCann A."/>
            <person name="Guo C."/>
            <person name="Argimon S."/>
            <person name="Zhang W."/>
            <person name="Yang X."/>
            <person name="Jeffery I.B."/>
            <person name="Cooney J.C."/>
            <person name="Kagawa T.F."/>
            <person name="Liu W."/>
            <person name="Song Y."/>
            <person name="Salvetti E."/>
            <person name="Wrobel A."/>
            <person name="Rasinkangas P."/>
            <person name="Parkhill J."/>
            <person name="Rea M.C."/>
            <person name="O'Sullivan O."/>
            <person name="Ritari J."/>
            <person name="Douillard F.P."/>
            <person name="Paul Ross R."/>
            <person name="Yang R."/>
            <person name="Briner A.E."/>
            <person name="Felis G.E."/>
            <person name="de Vos W.M."/>
            <person name="Barrangou R."/>
            <person name="Klaenhammer T.R."/>
            <person name="Caufield P.W."/>
            <person name="Cui Y."/>
            <person name="Zhang H."/>
            <person name="O'Toole P.W."/>
        </authorList>
    </citation>
    <scope>NUCLEOTIDE SEQUENCE [LARGE SCALE GENOMIC DNA]</scope>
    <source>
        <strain evidence="3 4">DSM 12744</strain>
    </source>
</reference>
<dbReference type="PANTHER" id="PTHR30185">
    <property type="entry name" value="CRYPTIC BETA-GLUCOSIDE BGL OPERON ANTITERMINATOR"/>
    <property type="match status" value="1"/>
</dbReference>
<dbReference type="PROSITE" id="PS51372">
    <property type="entry name" value="PRD_2"/>
    <property type="match status" value="2"/>
</dbReference>
<evidence type="ECO:0000259" key="2">
    <source>
        <dbReference type="PROSITE" id="PS51372"/>
    </source>
</evidence>
<feature type="domain" description="PRD" evidence="2">
    <location>
        <begin position="172"/>
        <end position="284"/>
    </location>
</feature>
<dbReference type="InterPro" id="IPR036634">
    <property type="entry name" value="PRD_sf"/>
</dbReference>
<dbReference type="InterPro" id="IPR011608">
    <property type="entry name" value="PRD"/>
</dbReference>
<dbReference type="Gene3D" id="1.10.1790.10">
    <property type="entry name" value="PRD domain"/>
    <property type="match status" value="2"/>
</dbReference>
<dbReference type="SUPFAM" id="SSF63520">
    <property type="entry name" value="PTS-regulatory domain, PRD"/>
    <property type="match status" value="2"/>
</dbReference>
<dbReference type="Pfam" id="PF03123">
    <property type="entry name" value="CAT_RBD"/>
    <property type="match status" value="1"/>
</dbReference>
<protein>
    <submittedName>
        <fullName evidence="3">Prd domain protein</fullName>
    </submittedName>
</protein>
<keyword evidence="1" id="KW-0677">Repeat</keyword>
<dbReference type="RefSeq" id="WP_057820272.1">
    <property type="nucleotide sequence ID" value="NZ_AZEC01000006.1"/>
</dbReference>
<dbReference type="GO" id="GO:0006355">
    <property type="term" value="P:regulation of DNA-templated transcription"/>
    <property type="evidence" value="ECO:0007669"/>
    <property type="project" value="InterPro"/>
</dbReference>
<dbReference type="Proteomes" id="UP000051330">
    <property type="component" value="Unassembled WGS sequence"/>
</dbReference>
<dbReference type="PANTHER" id="PTHR30185:SF15">
    <property type="entry name" value="CRYPTIC BETA-GLUCOSIDE BGL OPERON ANTITERMINATOR"/>
    <property type="match status" value="1"/>
</dbReference>
<evidence type="ECO:0000313" key="4">
    <source>
        <dbReference type="Proteomes" id="UP000051330"/>
    </source>
</evidence>
<dbReference type="InterPro" id="IPR004341">
    <property type="entry name" value="CAT_RNA-bd_dom"/>
</dbReference>
<keyword evidence="4" id="KW-1185">Reference proteome</keyword>
<evidence type="ECO:0000313" key="3">
    <source>
        <dbReference type="EMBL" id="KRL12718.1"/>
    </source>
</evidence>
<dbReference type="EMBL" id="AZEC01000006">
    <property type="protein sequence ID" value="KRL12718.1"/>
    <property type="molecule type" value="Genomic_DNA"/>
</dbReference>
<proteinExistence type="predicted"/>
<sequence length="287" mass="32909">MLLVIARVYNNNTALVNIGDGKQAIVQGKGIGFKKRRGDSIPATEAEKIFYLDNPEVKHRFTSLLKDVPIDIVTTCFAVIEMAKSEYHYSVLSYIYVTLTDHVAQMYKRLMKGTYKPSPVPDIHDRYPTEYQIATEALAMINRGLNVHFPNNEINSLALHFINAQGTDPDPQPEDELSVKVNKIVQQVFAEYGIARNLANANYFDRLMIHLQYLVERLHNHEMDDHVLSANIESDFHRLYPKSFEIATKVCDDLEAQLEITLNENERVYFIIHVQRLIQETADTPSK</sequence>